<keyword evidence="3" id="KW-1185">Reference proteome</keyword>
<dbReference type="eggNOG" id="ENOG5030KA4">
    <property type="taxonomic scope" value="Bacteria"/>
</dbReference>
<protein>
    <submittedName>
        <fullName evidence="2">Uncharacterized protein</fullName>
    </submittedName>
</protein>
<evidence type="ECO:0000256" key="1">
    <source>
        <dbReference type="SAM" id="Phobius"/>
    </source>
</evidence>
<gene>
    <name evidence="2" type="ORF">UC3_01057</name>
</gene>
<proteinExistence type="predicted"/>
<feature type="transmembrane region" description="Helical" evidence="1">
    <location>
        <begin position="44"/>
        <end position="65"/>
    </location>
</feature>
<organism evidence="2 3">
    <name type="scientific">Enterococcus phoeniculicola ATCC BAA-412</name>
    <dbReference type="NCBI Taxonomy" id="1158610"/>
    <lineage>
        <taxon>Bacteria</taxon>
        <taxon>Bacillati</taxon>
        <taxon>Bacillota</taxon>
        <taxon>Bacilli</taxon>
        <taxon>Lactobacillales</taxon>
        <taxon>Enterococcaceae</taxon>
        <taxon>Enterococcus</taxon>
    </lineage>
</organism>
<dbReference type="EMBL" id="AJAT01000011">
    <property type="protein sequence ID" value="EOL46251.1"/>
    <property type="molecule type" value="Genomic_DNA"/>
</dbReference>
<feature type="transmembrane region" description="Helical" evidence="1">
    <location>
        <begin position="6"/>
        <end position="24"/>
    </location>
</feature>
<comment type="caution">
    <text evidence="2">The sequence shown here is derived from an EMBL/GenBank/DDBJ whole genome shotgun (WGS) entry which is preliminary data.</text>
</comment>
<dbReference type="Proteomes" id="UP000013785">
    <property type="component" value="Unassembled WGS sequence"/>
</dbReference>
<keyword evidence="1" id="KW-0812">Transmembrane</keyword>
<dbReference type="HOGENOM" id="CLU_203113_2_1_9"/>
<evidence type="ECO:0000313" key="3">
    <source>
        <dbReference type="Proteomes" id="UP000013785"/>
    </source>
</evidence>
<evidence type="ECO:0000313" key="2">
    <source>
        <dbReference type="EMBL" id="EOL46251.1"/>
    </source>
</evidence>
<keyword evidence="1" id="KW-1133">Transmembrane helix</keyword>
<accession>R3WEE8</accession>
<dbReference type="AlphaFoldDB" id="R3WEE8"/>
<keyword evidence="1" id="KW-0472">Membrane</keyword>
<sequence>MYYTPMFLILLGIVFLVLDIFFFLNDYRKVTLRQYKRKKLYVNWLALISSFALTGTGIIYLFLIYDQLKR</sequence>
<reference evidence="2 3" key="1">
    <citation type="submission" date="2013-02" db="EMBL/GenBank/DDBJ databases">
        <title>The Genome Sequence of Enterococcus phoeniculicola BAA-412.</title>
        <authorList>
            <consortium name="The Broad Institute Genome Sequencing Platform"/>
            <consortium name="The Broad Institute Genome Sequencing Center for Infectious Disease"/>
            <person name="Earl A.M."/>
            <person name="Gilmore M.S."/>
            <person name="Lebreton F."/>
            <person name="Walker B."/>
            <person name="Young S.K."/>
            <person name="Zeng Q."/>
            <person name="Gargeya S."/>
            <person name="Fitzgerald M."/>
            <person name="Haas B."/>
            <person name="Abouelleil A."/>
            <person name="Alvarado L."/>
            <person name="Arachchi H.M."/>
            <person name="Berlin A.M."/>
            <person name="Chapman S.B."/>
            <person name="Dewar J."/>
            <person name="Goldberg J."/>
            <person name="Griggs A."/>
            <person name="Gujja S."/>
            <person name="Hansen M."/>
            <person name="Howarth C."/>
            <person name="Imamovic A."/>
            <person name="Larimer J."/>
            <person name="McCowan C."/>
            <person name="Murphy C."/>
            <person name="Neiman D."/>
            <person name="Pearson M."/>
            <person name="Priest M."/>
            <person name="Roberts A."/>
            <person name="Saif S."/>
            <person name="Shea T."/>
            <person name="Sisk P."/>
            <person name="Sykes S."/>
            <person name="Wortman J."/>
            <person name="Nusbaum C."/>
            <person name="Birren B."/>
        </authorList>
    </citation>
    <scope>NUCLEOTIDE SEQUENCE [LARGE SCALE GENOMIC DNA]</scope>
    <source>
        <strain evidence="2 3">ATCC BAA-412</strain>
    </source>
</reference>
<name>R3WEE8_9ENTE</name>